<feature type="transmembrane region" description="Helical" evidence="1">
    <location>
        <begin position="38"/>
        <end position="59"/>
    </location>
</feature>
<accession>A0ABP8E2T0</accession>
<comment type="caution">
    <text evidence="2">The sequence shown here is derived from an EMBL/GenBank/DDBJ whole genome shotgun (WGS) entry which is preliminary data.</text>
</comment>
<protein>
    <submittedName>
        <fullName evidence="2">Uncharacterized protein</fullName>
    </submittedName>
</protein>
<gene>
    <name evidence="2" type="ORF">GCM10022256_21540</name>
</gene>
<reference evidence="3" key="1">
    <citation type="journal article" date="2019" name="Int. J. Syst. Evol. Microbiol.">
        <title>The Global Catalogue of Microorganisms (GCM) 10K type strain sequencing project: providing services to taxonomists for standard genome sequencing and annotation.</title>
        <authorList>
            <consortium name="The Broad Institute Genomics Platform"/>
            <consortium name="The Broad Institute Genome Sequencing Center for Infectious Disease"/>
            <person name="Wu L."/>
            <person name="Ma J."/>
        </authorList>
    </citation>
    <scope>NUCLEOTIDE SEQUENCE [LARGE SCALE GENOMIC DNA]</scope>
    <source>
        <strain evidence="3">JCM 17442</strain>
    </source>
</reference>
<keyword evidence="1" id="KW-0472">Membrane</keyword>
<keyword evidence="1" id="KW-0812">Transmembrane</keyword>
<keyword evidence="1" id="KW-1133">Transmembrane helix</keyword>
<evidence type="ECO:0000313" key="3">
    <source>
        <dbReference type="Proteomes" id="UP001501594"/>
    </source>
</evidence>
<feature type="transmembrane region" description="Helical" evidence="1">
    <location>
        <begin position="71"/>
        <end position="91"/>
    </location>
</feature>
<dbReference type="EMBL" id="BAABAU010000001">
    <property type="protein sequence ID" value="GAA4266542.1"/>
    <property type="molecule type" value="Genomic_DNA"/>
</dbReference>
<feature type="transmembrane region" description="Helical" evidence="1">
    <location>
        <begin position="12"/>
        <end position="32"/>
    </location>
</feature>
<evidence type="ECO:0000313" key="2">
    <source>
        <dbReference type="EMBL" id="GAA4266542.1"/>
    </source>
</evidence>
<organism evidence="2 3">
    <name type="scientific">Frondihabitans peucedani</name>
    <dbReference type="NCBI Taxonomy" id="598626"/>
    <lineage>
        <taxon>Bacteria</taxon>
        <taxon>Bacillati</taxon>
        <taxon>Actinomycetota</taxon>
        <taxon>Actinomycetes</taxon>
        <taxon>Micrococcales</taxon>
        <taxon>Microbacteriaceae</taxon>
        <taxon>Frondihabitans</taxon>
    </lineage>
</organism>
<keyword evidence="3" id="KW-1185">Reference proteome</keyword>
<evidence type="ECO:0000256" key="1">
    <source>
        <dbReference type="SAM" id="Phobius"/>
    </source>
</evidence>
<sequence length="93" mass="9904">METKTRRERLRLATTLPVWFAAVVGAVVVGVTTHGDSFLVWLPLVLGATILLTFCVQLATREKDGLVDRAMLSLAGSLVVLGLATGILSLLSL</sequence>
<dbReference type="RefSeq" id="WP_344795849.1">
    <property type="nucleotide sequence ID" value="NZ_BAABAU010000001.1"/>
</dbReference>
<dbReference type="Proteomes" id="UP001501594">
    <property type="component" value="Unassembled WGS sequence"/>
</dbReference>
<proteinExistence type="predicted"/>
<name>A0ABP8E2T0_9MICO</name>